<evidence type="ECO:0000259" key="2">
    <source>
        <dbReference type="Pfam" id="PF05699"/>
    </source>
</evidence>
<feature type="domain" description="HAT C-terminal dimerisation" evidence="2">
    <location>
        <begin position="143"/>
        <end position="222"/>
    </location>
</feature>
<evidence type="ECO:0000256" key="1">
    <source>
        <dbReference type="SAM" id="MobiDB-lite"/>
    </source>
</evidence>
<dbReference type="AlphaFoldDB" id="A0A1A8NAT3"/>
<reference evidence="3" key="1">
    <citation type="submission" date="2016-05" db="EMBL/GenBank/DDBJ databases">
        <authorList>
            <person name="Lavstsen T."/>
            <person name="Jespersen J.S."/>
        </authorList>
    </citation>
    <scope>NUCLEOTIDE SEQUENCE</scope>
    <source>
        <tissue evidence="3">Brain</tissue>
    </source>
</reference>
<dbReference type="Pfam" id="PF05699">
    <property type="entry name" value="Dimer_Tnp_hAT"/>
    <property type="match status" value="1"/>
</dbReference>
<dbReference type="InterPro" id="IPR008906">
    <property type="entry name" value="HATC_C_dom"/>
</dbReference>
<sequence>MYVSVSYIKPVIHLFKTSLLQPEDNDTELTKTIKSNILGYLVNKYSDPVKDELLDMASLMDPRFRTSYIDPDKVEQIKRRAVSELLSFPTDKSTPQPGPVVQVDQEARPQPNPKRKKTLGAFFKKSVPTPGPDQSEEAKIETELATYLLLPEVDPDTDPLQWWKSNKSNFSRLSHLAKKYLSIPATSAPSERLFSVAGGVVTCSRACLKPEAVDRLIFLAKNV</sequence>
<proteinExistence type="predicted"/>
<dbReference type="InterPro" id="IPR052035">
    <property type="entry name" value="ZnF_BED_domain_contain"/>
</dbReference>
<reference evidence="3" key="2">
    <citation type="submission" date="2016-06" db="EMBL/GenBank/DDBJ databases">
        <title>The genome of a short-lived fish provides insights into sex chromosome evolution and the genetic control of aging.</title>
        <authorList>
            <person name="Reichwald K."/>
            <person name="Felder M."/>
            <person name="Petzold A."/>
            <person name="Koch P."/>
            <person name="Groth M."/>
            <person name="Platzer M."/>
        </authorList>
    </citation>
    <scope>NUCLEOTIDE SEQUENCE</scope>
    <source>
        <tissue evidence="3">Brain</tissue>
    </source>
</reference>
<dbReference type="EMBL" id="HAEH01000972">
    <property type="protein sequence ID" value="SBR65964.1"/>
    <property type="molecule type" value="Transcribed_RNA"/>
</dbReference>
<dbReference type="PANTHER" id="PTHR46481">
    <property type="entry name" value="ZINC FINGER BED DOMAIN-CONTAINING PROTEIN 4"/>
    <property type="match status" value="1"/>
</dbReference>
<protein>
    <recommendedName>
        <fullName evidence="2">HAT C-terminal dimerisation domain-containing protein</fullName>
    </recommendedName>
</protein>
<dbReference type="SUPFAM" id="SSF53098">
    <property type="entry name" value="Ribonuclease H-like"/>
    <property type="match status" value="1"/>
</dbReference>
<dbReference type="InterPro" id="IPR012337">
    <property type="entry name" value="RNaseH-like_sf"/>
</dbReference>
<dbReference type="PANTHER" id="PTHR46481:SF9">
    <property type="entry name" value="ZINC FINGER BED DOMAIN-CONTAINING PROTEIN 1-LIKE"/>
    <property type="match status" value="1"/>
</dbReference>
<dbReference type="GO" id="GO:0046983">
    <property type="term" value="F:protein dimerization activity"/>
    <property type="evidence" value="ECO:0007669"/>
    <property type="project" value="InterPro"/>
</dbReference>
<feature type="region of interest" description="Disordered" evidence="1">
    <location>
        <begin position="88"/>
        <end position="118"/>
    </location>
</feature>
<gene>
    <name evidence="3" type="primary">Nfu_g_1_024900</name>
</gene>
<accession>A0A1A8NAT3</accession>
<name>A0A1A8NAT3_9TELE</name>
<evidence type="ECO:0000313" key="3">
    <source>
        <dbReference type="EMBL" id="SBR65964.1"/>
    </source>
</evidence>
<organism evidence="3">
    <name type="scientific">Nothobranchius rachovii</name>
    <name type="common">bluefin notho</name>
    <dbReference type="NCBI Taxonomy" id="451742"/>
    <lineage>
        <taxon>Eukaryota</taxon>
        <taxon>Metazoa</taxon>
        <taxon>Chordata</taxon>
        <taxon>Craniata</taxon>
        <taxon>Vertebrata</taxon>
        <taxon>Euteleostomi</taxon>
        <taxon>Actinopterygii</taxon>
        <taxon>Neopterygii</taxon>
        <taxon>Teleostei</taxon>
        <taxon>Neoteleostei</taxon>
        <taxon>Acanthomorphata</taxon>
        <taxon>Ovalentaria</taxon>
        <taxon>Atherinomorphae</taxon>
        <taxon>Cyprinodontiformes</taxon>
        <taxon>Nothobranchiidae</taxon>
        <taxon>Nothobranchius</taxon>
    </lineage>
</organism>